<evidence type="ECO:0000313" key="2">
    <source>
        <dbReference type="EMBL" id="MFD0749146.1"/>
    </source>
</evidence>
<evidence type="ECO:0000313" key="3">
    <source>
        <dbReference type="Proteomes" id="UP001596958"/>
    </source>
</evidence>
<protein>
    <submittedName>
        <fullName evidence="2">Conjugative transposon protein TraM</fullName>
    </submittedName>
</protein>
<dbReference type="Proteomes" id="UP001596958">
    <property type="component" value="Unassembled WGS sequence"/>
</dbReference>
<evidence type="ECO:0000259" key="1">
    <source>
        <dbReference type="Pfam" id="PF12508"/>
    </source>
</evidence>
<sequence>MNKQRKFLLVLPLLVIPFLTLAFWALGGGSGTKTQKTAIRGIDLTLPEAQFKKGQRNDKLAVYQAASHDSAQTGISQSFLATVSERPEADQSAQRIQEKLAQLNQQLAEPMPGPDYVTEQKIRKLNQMTGSVKTNKREDPEIAQLSQMLTQLQAIQNPGSVKTPEKPVDNRPFKAIPAIIDGKQKVADGSAVKLKLTDTVTIKNQLLPKGQQLFGVCSVTNQRLLLSIQNIRLDKQIIPVNLTVFSLDGMPGIPAPEAELGGAAANGSSDALQSMQFLTMDQSLGAQAAAGGINAAKGLFSKKIKKIKVKLEDKYPVLLKINK</sequence>
<name>A0ABW2YXF3_9SPHI</name>
<proteinExistence type="predicted"/>
<organism evidence="2 3">
    <name type="scientific">Mucilaginibacter calamicampi</name>
    <dbReference type="NCBI Taxonomy" id="1302352"/>
    <lineage>
        <taxon>Bacteria</taxon>
        <taxon>Pseudomonadati</taxon>
        <taxon>Bacteroidota</taxon>
        <taxon>Sphingobacteriia</taxon>
        <taxon>Sphingobacteriales</taxon>
        <taxon>Sphingobacteriaceae</taxon>
        <taxon>Mucilaginibacter</taxon>
    </lineage>
</organism>
<dbReference type="RefSeq" id="WP_377097257.1">
    <property type="nucleotide sequence ID" value="NZ_JBHTHU010000001.1"/>
</dbReference>
<reference evidence="3" key="1">
    <citation type="journal article" date="2019" name="Int. J. Syst. Evol. Microbiol.">
        <title>The Global Catalogue of Microorganisms (GCM) 10K type strain sequencing project: providing services to taxonomists for standard genome sequencing and annotation.</title>
        <authorList>
            <consortium name="The Broad Institute Genomics Platform"/>
            <consortium name="The Broad Institute Genome Sequencing Center for Infectious Disease"/>
            <person name="Wu L."/>
            <person name="Ma J."/>
        </authorList>
    </citation>
    <scope>NUCLEOTIDE SEQUENCE [LARGE SCALE GENOMIC DNA]</scope>
    <source>
        <strain evidence="3">CCUG 63418</strain>
    </source>
</reference>
<dbReference type="Pfam" id="PF12508">
    <property type="entry name" value="Transposon_TraM"/>
    <property type="match status" value="1"/>
</dbReference>
<gene>
    <name evidence="2" type="primary">traM</name>
    <name evidence="2" type="ORF">ACFQZS_03270</name>
</gene>
<dbReference type="EMBL" id="JBHTHU010000001">
    <property type="protein sequence ID" value="MFD0749146.1"/>
    <property type="molecule type" value="Genomic_DNA"/>
</dbReference>
<comment type="caution">
    <text evidence="2">The sequence shown here is derived from an EMBL/GenBank/DDBJ whole genome shotgun (WGS) entry which is preliminary data.</text>
</comment>
<dbReference type="InterPro" id="IPR055407">
    <property type="entry name" value="TraM_C"/>
</dbReference>
<accession>A0ABW2YXF3</accession>
<keyword evidence="3" id="KW-1185">Reference proteome</keyword>
<feature type="domain" description="Conjugative transposon TraM C-terminal" evidence="1">
    <location>
        <begin position="176"/>
        <end position="320"/>
    </location>
</feature>